<dbReference type="EMBL" id="BKCJ010008839">
    <property type="protein sequence ID" value="GEU84192.1"/>
    <property type="molecule type" value="Genomic_DNA"/>
</dbReference>
<sequence length="176" mass="19980">MVNVIPLDHVDEVPVVEPNQHDDVHVVPEPVLMDKDEDPKEDEFEEEKDPQEEDDMKIDIEEDENKLELTYPYEEVDPFNPPPPASESKPDDEIKDSDSLLPGLIRRDINSLFGRMASISRRLCGRETAHALVEKKGKAKDKFYGKLILELGNEVRSSVEQGMATTEKLVEKLGNT</sequence>
<feature type="compositionally biased region" description="Basic and acidic residues" evidence="1">
    <location>
        <begin position="88"/>
        <end position="98"/>
    </location>
</feature>
<comment type="caution">
    <text evidence="2">The sequence shown here is derived from an EMBL/GenBank/DDBJ whole genome shotgun (WGS) entry which is preliminary data.</text>
</comment>
<feature type="compositionally biased region" description="Basic and acidic residues" evidence="1">
    <location>
        <begin position="19"/>
        <end position="38"/>
    </location>
</feature>
<evidence type="ECO:0000256" key="1">
    <source>
        <dbReference type="SAM" id="MobiDB-lite"/>
    </source>
</evidence>
<proteinExistence type="predicted"/>
<accession>A0A6L2NGH6</accession>
<reference evidence="2" key="1">
    <citation type="journal article" date="2019" name="Sci. Rep.">
        <title>Draft genome of Tanacetum cinerariifolium, the natural source of mosquito coil.</title>
        <authorList>
            <person name="Yamashiro T."/>
            <person name="Shiraishi A."/>
            <person name="Satake H."/>
            <person name="Nakayama K."/>
        </authorList>
    </citation>
    <scope>NUCLEOTIDE SEQUENCE</scope>
</reference>
<feature type="region of interest" description="Disordered" evidence="1">
    <location>
        <begin position="13"/>
        <end position="100"/>
    </location>
</feature>
<protein>
    <submittedName>
        <fullName evidence="2">Uncharacterized protein</fullName>
    </submittedName>
</protein>
<dbReference type="AlphaFoldDB" id="A0A6L2NGH6"/>
<organism evidence="2">
    <name type="scientific">Tanacetum cinerariifolium</name>
    <name type="common">Dalmatian daisy</name>
    <name type="synonym">Chrysanthemum cinerariifolium</name>
    <dbReference type="NCBI Taxonomy" id="118510"/>
    <lineage>
        <taxon>Eukaryota</taxon>
        <taxon>Viridiplantae</taxon>
        <taxon>Streptophyta</taxon>
        <taxon>Embryophyta</taxon>
        <taxon>Tracheophyta</taxon>
        <taxon>Spermatophyta</taxon>
        <taxon>Magnoliopsida</taxon>
        <taxon>eudicotyledons</taxon>
        <taxon>Gunneridae</taxon>
        <taxon>Pentapetalae</taxon>
        <taxon>asterids</taxon>
        <taxon>campanulids</taxon>
        <taxon>Asterales</taxon>
        <taxon>Asteraceae</taxon>
        <taxon>Asteroideae</taxon>
        <taxon>Anthemideae</taxon>
        <taxon>Anthemidinae</taxon>
        <taxon>Tanacetum</taxon>
    </lineage>
</organism>
<feature type="compositionally biased region" description="Acidic residues" evidence="1">
    <location>
        <begin position="39"/>
        <end position="65"/>
    </location>
</feature>
<evidence type="ECO:0000313" key="2">
    <source>
        <dbReference type="EMBL" id="GEU84192.1"/>
    </source>
</evidence>
<gene>
    <name evidence="2" type="ORF">Tci_056170</name>
</gene>
<name>A0A6L2NGH6_TANCI</name>